<evidence type="ECO:0000313" key="2">
    <source>
        <dbReference type="Proteomes" id="UP001209570"/>
    </source>
</evidence>
<gene>
    <name evidence="1" type="ORF">P43SY_006765</name>
</gene>
<keyword evidence="2" id="KW-1185">Reference proteome</keyword>
<evidence type="ECO:0000313" key="1">
    <source>
        <dbReference type="EMBL" id="KAJ0409268.1"/>
    </source>
</evidence>
<organism evidence="1 2">
    <name type="scientific">Pythium insidiosum</name>
    <name type="common">Pythiosis disease agent</name>
    <dbReference type="NCBI Taxonomy" id="114742"/>
    <lineage>
        <taxon>Eukaryota</taxon>
        <taxon>Sar</taxon>
        <taxon>Stramenopiles</taxon>
        <taxon>Oomycota</taxon>
        <taxon>Peronosporomycetes</taxon>
        <taxon>Pythiales</taxon>
        <taxon>Pythiaceae</taxon>
        <taxon>Pythium</taxon>
    </lineage>
</organism>
<name>A0AAD5M9A6_PYTIN</name>
<reference evidence="1" key="1">
    <citation type="submission" date="2021-12" db="EMBL/GenBank/DDBJ databases">
        <title>Prjna785345.</title>
        <authorList>
            <person name="Rujirawat T."/>
            <person name="Krajaejun T."/>
        </authorList>
    </citation>
    <scope>NUCLEOTIDE SEQUENCE</scope>
    <source>
        <strain evidence="1">Pi057C3</strain>
    </source>
</reference>
<dbReference type="AlphaFoldDB" id="A0AAD5M9A6"/>
<dbReference type="EMBL" id="JAKCXM010000005">
    <property type="protein sequence ID" value="KAJ0409268.1"/>
    <property type="molecule type" value="Genomic_DNA"/>
</dbReference>
<proteinExistence type="predicted"/>
<accession>A0AAD5M9A6</accession>
<comment type="caution">
    <text evidence="1">The sequence shown here is derived from an EMBL/GenBank/DDBJ whole genome shotgun (WGS) entry which is preliminary data.</text>
</comment>
<dbReference type="Proteomes" id="UP001209570">
    <property type="component" value="Unassembled WGS sequence"/>
</dbReference>
<protein>
    <submittedName>
        <fullName evidence="1">Uncharacterized protein</fullName>
    </submittedName>
</protein>
<sequence>MPPAKDVPSHTFVFRVKKMRKKVGDESVNPENAAHALVRKKERAARRLLIERRKAALEADEKLETEFEGKLSRDQFDLYRIVRDTIRRELRKTRKEFASSAARGDIVQLTERSLQALKEELVAFMINNPPADVMIASEIEALQRQAVNQVETSAERMSLINDSMQTIDRLILQSETKKGSLFDAFHGSAFKGYVHMADPKETLRALLKLAPPRPHE</sequence>